<dbReference type="EMBL" id="QRUP01000002">
    <property type="protein sequence ID" value="RGR76239.1"/>
    <property type="molecule type" value="Genomic_DNA"/>
</dbReference>
<organism evidence="2 3">
    <name type="scientific">Holdemania filiformis</name>
    <dbReference type="NCBI Taxonomy" id="61171"/>
    <lineage>
        <taxon>Bacteria</taxon>
        <taxon>Bacillati</taxon>
        <taxon>Bacillota</taxon>
        <taxon>Erysipelotrichia</taxon>
        <taxon>Erysipelotrichales</taxon>
        <taxon>Erysipelotrichaceae</taxon>
        <taxon>Holdemania</taxon>
    </lineage>
</organism>
<gene>
    <name evidence="2" type="ORF">DWY25_02475</name>
</gene>
<comment type="caution">
    <text evidence="2">The sequence shown here is derived from an EMBL/GenBank/DDBJ whole genome shotgun (WGS) entry which is preliminary data.</text>
</comment>
<dbReference type="SUPFAM" id="SSF46894">
    <property type="entry name" value="C-terminal effector domain of the bipartite response regulators"/>
    <property type="match status" value="1"/>
</dbReference>
<protein>
    <recommendedName>
        <fullName evidence="1">Sporulation initiation factor Spo0A C-terminal domain-containing protein</fullName>
    </recommendedName>
</protein>
<dbReference type="GO" id="GO:0003700">
    <property type="term" value="F:DNA-binding transcription factor activity"/>
    <property type="evidence" value="ECO:0007669"/>
    <property type="project" value="InterPro"/>
</dbReference>
<dbReference type="InterPro" id="IPR036388">
    <property type="entry name" value="WH-like_DNA-bd_sf"/>
</dbReference>
<accession>A0A412G5J0</accession>
<dbReference type="GO" id="GO:0003677">
    <property type="term" value="F:DNA binding"/>
    <property type="evidence" value="ECO:0007669"/>
    <property type="project" value="InterPro"/>
</dbReference>
<dbReference type="InterPro" id="IPR016032">
    <property type="entry name" value="Sig_transdc_resp-reg_C-effctor"/>
</dbReference>
<dbReference type="GeneID" id="83014275"/>
<reference evidence="2 3" key="1">
    <citation type="submission" date="2018-08" db="EMBL/GenBank/DDBJ databases">
        <title>A genome reference for cultivated species of the human gut microbiota.</title>
        <authorList>
            <person name="Zou Y."/>
            <person name="Xue W."/>
            <person name="Luo G."/>
        </authorList>
    </citation>
    <scope>NUCLEOTIDE SEQUENCE [LARGE SCALE GENOMIC DNA]</scope>
    <source>
        <strain evidence="2 3">AF24-29</strain>
    </source>
</reference>
<dbReference type="GO" id="GO:0042173">
    <property type="term" value="P:regulation of sporulation resulting in formation of a cellular spore"/>
    <property type="evidence" value="ECO:0007669"/>
    <property type="project" value="InterPro"/>
</dbReference>
<evidence type="ECO:0000313" key="3">
    <source>
        <dbReference type="Proteomes" id="UP000284178"/>
    </source>
</evidence>
<dbReference type="GO" id="GO:0005737">
    <property type="term" value="C:cytoplasm"/>
    <property type="evidence" value="ECO:0007669"/>
    <property type="project" value="InterPro"/>
</dbReference>
<dbReference type="InterPro" id="IPR014879">
    <property type="entry name" value="Spo0A_C"/>
</dbReference>
<dbReference type="AlphaFoldDB" id="A0A412G5J0"/>
<evidence type="ECO:0000313" key="2">
    <source>
        <dbReference type="EMBL" id="RGR76239.1"/>
    </source>
</evidence>
<proteinExistence type="predicted"/>
<dbReference type="GO" id="GO:0005509">
    <property type="term" value="F:calcium ion binding"/>
    <property type="evidence" value="ECO:0007669"/>
    <property type="project" value="InterPro"/>
</dbReference>
<keyword evidence="3" id="KW-1185">Reference proteome</keyword>
<dbReference type="RefSeq" id="WP_117893235.1">
    <property type="nucleotide sequence ID" value="NZ_CABJCV010000002.1"/>
</dbReference>
<dbReference type="Gene3D" id="1.10.10.10">
    <property type="entry name" value="Winged helix-like DNA-binding domain superfamily/Winged helix DNA-binding domain"/>
    <property type="match status" value="1"/>
</dbReference>
<name>A0A412G5J0_9FIRM</name>
<dbReference type="Pfam" id="PF08769">
    <property type="entry name" value="Spo0A_C"/>
    <property type="match status" value="1"/>
</dbReference>
<feature type="domain" description="Sporulation initiation factor Spo0A C-terminal" evidence="1">
    <location>
        <begin position="45"/>
        <end position="146"/>
    </location>
</feature>
<sequence>MSYDFFSMNTICENAVLHHRLFYCVSELFRVPGNHKRPQLSRPAQLLHELGMPSSLSGYRFLEFAMIMLAEQPHLLKNLDRGLYPMIAEKFNSTKERVEKNIRCAIERAWLRGNPTLIREIFGYSVNPDQGRPSNAEFLCAVCDYLNR</sequence>
<evidence type="ECO:0000259" key="1">
    <source>
        <dbReference type="Pfam" id="PF08769"/>
    </source>
</evidence>
<dbReference type="Proteomes" id="UP000284178">
    <property type="component" value="Unassembled WGS sequence"/>
</dbReference>